<dbReference type="EMBL" id="NWSL01000013">
    <property type="protein sequence ID" value="PDS49919.1"/>
    <property type="molecule type" value="Genomic_DNA"/>
</dbReference>
<organism evidence="1 2">
    <name type="scientific">Rhizobium anhuiense</name>
    <dbReference type="NCBI Taxonomy" id="1184720"/>
    <lineage>
        <taxon>Bacteria</taxon>
        <taxon>Pseudomonadati</taxon>
        <taxon>Pseudomonadota</taxon>
        <taxon>Alphaproteobacteria</taxon>
        <taxon>Hyphomicrobiales</taxon>
        <taxon>Rhizobiaceae</taxon>
        <taxon>Rhizobium/Agrobacterium group</taxon>
        <taxon>Rhizobium</taxon>
    </lineage>
</organism>
<evidence type="ECO:0000313" key="1">
    <source>
        <dbReference type="EMBL" id="PDS49919.1"/>
    </source>
</evidence>
<dbReference type="InterPro" id="IPR047729">
    <property type="entry name" value="Sce7726-like"/>
</dbReference>
<evidence type="ECO:0000313" key="2">
    <source>
        <dbReference type="Proteomes" id="UP000219972"/>
    </source>
</evidence>
<keyword evidence="2" id="KW-1185">Reference proteome</keyword>
<name>A0ABX4J407_9HYPH</name>
<proteinExistence type="predicted"/>
<comment type="caution">
    <text evidence="1">The sequence shown here is derived from an EMBL/GenBank/DDBJ whole genome shotgun (WGS) entry which is preliminary data.</text>
</comment>
<dbReference type="Proteomes" id="UP000219972">
    <property type="component" value="Unassembled WGS sequence"/>
</dbReference>
<gene>
    <name evidence="1" type="ORF">CO662_20685</name>
</gene>
<protein>
    <recommendedName>
        <fullName evidence="3">Sce7726 family protein</fullName>
    </recommendedName>
</protein>
<reference evidence="1 2" key="1">
    <citation type="submission" date="2017-09" db="EMBL/GenBank/DDBJ databases">
        <title>Comparative genomics of rhizobia isolated from Phaseolus vulgaris in China.</title>
        <authorList>
            <person name="Tong W."/>
        </authorList>
    </citation>
    <scope>NUCLEOTIDE SEQUENCE [LARGE SCALE GENOMIC DNA]</scope>
    <source>
        <strain evidence="1 2">Y27</strain>
    </source>
</reference>
<dbReference type="NCBIfam" id="NF033832">
    <property type="entry name" value="sce7726_fam"/>
    <property type="match status" value="1"/>
</dbReference>
<accession>A0ABX4J407</accession>
<evidence type="ECO:0008006" key="3">
    <source>
        <dbReference type="Google" id="ProtNLM"/>
    </source>
</evidence>
<sequence length="191" mass="21138">MTEISTAAINDAFIRAPLLQWLRALHPDSLDARLLEEFKMPRPSARIDVALVNGEMTGFEIKSDRDTLTRLSLQIPAFSKFFDRVSLVTTTKHVAEARVKIPRWWGIIIFREDGSFDVTRASKRNAKIDAASLLFALSKAELVSVARAAGVSIPSASKKDAMVETLALSVQQPLLCKFAREVIKLRSPSAS</sequence>